<proteinExistence type="predicted"/>
<evidence type="ECO:0000256" key="1">
    <source>
        <dbReference type="SAM" id="Phobius"/>
    </source>
</evidence>
<keyword evidence="1" id="KW-0472">Membrane</keyword>
<accession>A0A0L0QS15</accession>
<dbReference type="AlphaFoldDB" id="A0A0L0QS15"/>
<evidence type="ECO:0000313" key="2">
    <source>
        <dbReference type="EMBL" id="KNE20968.1"/>
    </source>
</evidence>
<dbReference type="Proteomes" id="UP000036780">
    <property type="component" value="Unassembled WGS sequence"/>
</dbReference>
<feature type="transmembrane region" description="Helical" evidence="1">
    <location>
        <begin position="46"/>
        <end position="66"/>
    </location>
</feature>
<feature type="transmembrane region" description="Helical" evidence="1">
    <location>
        <begin position="21"/>
        <end position="40"/>
    </location>
</feature>
<organism evidence="2 3">
    <name type="scientific">Virgibacillus pantothenticus</name>
    <dbReference type="NCBI Taxonomy" id="1473"/>
    <lineage>
        <taxon>Bacteria</taxon>
        <taxon>Bacillati</taxon>
        <taxon>Bacillota</taxon>
        <taxon>Bacilli</taxon>
        <taxon>Bacillales</taxon>
        <taxon>Bacillaceae</taxon>
        <taxon>Virgibacillus</taxon>
    </lineage>
</organism>
<name>A0A0L0QS15_VIRPA</name>
<evidence type="ECO:0000313" key="3">
    <source>
        <dbReference type="Proteomes" id="UP000036780"/>
    </source>
</evidence>
<protein>
    <recommendedName>
        <fullName evidence="4">DUF3397 domain-containing protein</fullName>
    </recommendedName>
</protein>
<reference evidence="3" key="1">
    <citation type="submission" date="2015-07" db="EMBL/GenBank/DDBJ databases">
        <title>Fjat-10053 dsm26.</title>
        <authorList>
            <person name="Liu B."/>
            <person name="Wang J."/>
            <person name="Zhu Y."/>
            <person name="Liu G."/>
            <person name="Chen Q."/>
            <person name="Chen Z."/>
            <person name="Lan J."/>
            <person name="Che J."/>
            <person name="Ge C."/>
            <person name="Shi H."/>
            <person name="Pan Z."/>
            <person name="Liu X."/>
        </authorList>
    </citation>
    <scope>NUCLEOTIDE SEQUENCE [LARGE SCALE GENOMIC DNA]</scope>
    <source>
        <strain evidence="3">DSM 26</strain>
    </source>
</reference>
<dbReference type="EMBL" id="LGTO01000007">
    <property type="protein sequence ID" value="KNE20968.1"/>
    <property type="molecule type" value="Genomic_DNA"/>
</dbReference>
<gene>
    <name evidence="2" type="ORF">AFK71_16920</name>
</gene>
<comment type="caution">
    <text evidence="2">The sequence shown here is derived from an EMBL/GenBank/DDBJ whole genome shotgun (WGS) entry which is preliminary data.</text>
</comment>
<keyword evidence="1" id="KW-0812">Transmembrane</keyword>
<sequence>MATWLTYLFSYKLTQKQIKSFHLAVYWTTPLYLIAVTLMVEMIIGVSIAGVIMILLLILLIGILFLQWKQQTEVLLFKAIKLTWRISFLAFGLLYGMLIITGILQRIFFNI</sequence>
<dbReference type="Pfam" id="PF11877">
    <property type="entry name" value="DUF3397"/>
    <property type="match status" value="1"/>
</dbReference>
<keyword evidence="3" id="KW-1185">Reference proteome</keyword>
<dbReference type="InterPro" id="IPR024515">
    <property type="entry name" value="DUF3397"/>
</dbReference>
<keyword evidence="1" id="KW-1133">Transmembrane helix</keyword>
<feature type="transmembrane region" description="Helical" evidence="1">
    <location>
        <begin position="86"/>
        <end position="108"/>
    </location>
</feature>
<evidence type="ECO:0008006" key="4">
    <source>
        <dbReference type="Google" id="ProtNLM"/>
    </source>
</evidence>
<dbReference type="PATRIC" id="fig|1473.5.peg.2097"/>